<evidence type="ECO:0000313" key="1">
    <source>
        <dbReference type="EMBL" id="MBE9028333.1"/>
    </source>
</evidence>
<proteinExistence type="predicted"/>
<comment type="caution">
    <text evidence="1">The sequence shown here is derived from an EMBL/GenBank/DDBJ whole genome shotgun (WGS) entry which is preliminary data.</text>
</comment>
<sequence>MLQDARSVRYYQRITDFLVDHWNRGYRFDDLRMYLDGYLAALRHSDALEAYVIHRLEEEALRFLHDPSNFVEPEYELEVERERGYF</sequence>
<gene>
    <name evidence="1" type="ORF">IQ266_01000</name>
</gene>
<dbReference type="Pfam" id="PF20547">
    <property type="entry name" value="DUF6761"/>
    <property type="match status" value="1"/>
</dbReference>
<dbReference type="RefSeq" id="WP_264323154.1">
    <property type="nucleotide sequence ID" value="NZ_JADEXQ010000002.1"/>
</dbReference>
<name>A0A928VGT7_9CYAN</name>
<keyword evidence="2" id="KW-1185">Reference proteome</keyword>
<protein>
    <submittedName>
        <fullName evidence="1">Uncharacterized protein</fullName>
    </submittedName>
</protein>
<dbReference type="AlphaFoldDB" id="A0A928VGT7"/>
<dbReference type="InterPro" id="IPR046649">
    <property type="entry name" value="DUF6761"/>
</dbReference>
<accession>A0A928VGT7</accession>
<dbReference type="EMBL" id="JADEXQ010000002">
    <property type="protein sequence ID" value="MBE9028333.1"/>
    <property type="molecule type" value="Genomic_DNA"/>
</dbReference>
<dbReference type="Proteomes" id="UP000625316">
    <property type="component" value="Unassembled WGS sequence"/>
</dbReference>
<organism evidence="1 2">
    <name type="scientific">Romeriopsis navalis LEGE 11480</name>
    <dbReference type="NCBI Taxonomy" id="2777977"/>
    <lineage>
        <taxon>Bacteria</taxon>
        <taxon>Bacillati</taxon>
        <taxon>Cyanobacteriota</taxon>
        <taxon>Cyanophyceae</taxon>
        <taxon>Leptolyngbyales</taxon>
        <taxon>Leptolyngbyaceae</taxon>
        <taxon>Romeriopsis</taxon>
        <taxon>Romeriopsis navalis</taxon>
    </lineage>
</organism>
<evidence type="ECO:0000313" key="2">
    <source>
        <dbReference type="Proteomes" id="UP000625316"/>
    </source>
</evidence>
<reference evidence="1" key="1">
    <citation type="submission" date="2020-10" db="EMBL/GenBank/DDBJ databases">
        <authorList>
            <person name="Castelo-Branco R."/>
            <person name="Eusebio N."/>
            <person name="Adriana R."/>
            <person name="Vieira A."/>
            <person name="Brugerolle De Fraissinette N."/>
            <person name="Rezende De Castro R."/>
            <person name="Schneider M.P."/>
            <person name="Vasconcelos V."/>
            <person name="Leao P.N."/>
        </authorList>
    </citation>
    <scope>NUCLEOTIDE SEQUENCE</scope>
    <source>
        <strain evidence="1">LEGE 11480</strain>
    </source>
</reference>